<proteinExistence type="predicted"/>
<name>A0ACC5XBS0_PANGG</name>
<protein>
    <submittedName>
        <fullName evidence="1">Uncharacterized protein</fullName>
    </submittedName>
</protein>
<accession>A0ACC5XBS0</accession>
<dbReference type="EMBL" id="CM040470">
    <property type="protein sequence ID" value="MCI4388546.1"/>
    <property type="molecule type" value="Genomic_DNA"/>
</dbReference>
<evidence type="ECO:0000313" key="2">
    <source>
        <dbReference type="Proteomes" id="UP000829447"/>
    </source>
</evidence>
<organism evidence="1 2">
    <name type="scientific">Pangasianodon gigas</name>
    <name type="common">Mekong giant catfish</name>
    <name type="synonym">Pangasius gigas</name>
    <dbReference type="NCBI Taxonomy" id="30993"/>
    <lineage>
        <taxon>Eukaryota</taxon>
        <taxon>Metazoa</taxon>
        <taxon>Chordata</taxon>
        <taxon>Craniata</taxon>
        <taxon>Vertebrata</taxon>
        <taxon>Euteleostomi</taxon>
        <taxon>Actinopterygii</taxon>
        <taxon>Neopterygii</taxon>
        <taxon>Teleostei</taxon>
        <taxon>Ostariophysi</taxon>
        <taxon>Siluriformes</taxon>
        <taxon>Pangasiidae</taxon>
        <taxon>Pangasianodon</taxon>
    </lineage>
</organism>
<sequence>MPVDLARHLCLKGGAEIALFVFNFPVPSRPNVQDHQEFCVTLRPGSRNMLLWDSNGGGNDQILVKVAAQQERHWCIFHREDADFADTVMNAAKVMPVDLAMHMCLNHHPPVGQLLGMSTLRSHRALTRPSTCESQRPRAARSPQVPASPMSALSCTSPCGILKKKKRVVFADAKGLALTAVRIFNSDPPVSDVEELSPPVNLKVQSSVQRKKPHLRLGFPQPSADLPSFLESLAKSLVRLESCSLIYGSLFGKVRVCNISSEKAVHVRITYDSWRSHQDIPCTPIQQKSGSLETELFVFNIPVPSCPNVQDRLEFCVSFRPGSGNTLLWDSNFGRNYRILVEDLNSEEAYSAEKKLLMPQNSQSPQSLALRNGPALYKSASLSSLTFSENMSKPLNRQENSILKSILPPNSNSAKKLN</sequence>
<keyword evidence="2" id="KW-1185">Reference proteome</keyword>
<reference evidence="1 2" key="1">
    <citation type="journal article" date="2022" name="bioRxiv">
        <title>An ancient truncated duplication of the anti-Mullerian hormone receptor type 2 gene is a potential conserved master sex determinant in the Pangasiidae catfish family.</title>
        <authorList>
            <person name="Wen M."/>
            <person name="Pan Q."/>
            <person name="Jouanno E."/>
            <person name="Montfort J."/>
            <person name="Zahm M."/>
            <person name="Cabau C."/>
            <person name="Klopp C."/>
            <person name="Iampietro C."/>
            <person name="Roques C."/>
            <person name="Bouchez O."/>
            <person name="Castinel A."/>
            <person name="Donnadieu C."/>
            <person name="Parrinello H."/>
            <person name="Poncet C."/>
            <person name="Belmonte E."/>
            <person name="Gautier V."/>
            <person name="Avarre J.-C."/>
            <person name="Dugue R."/>
            <person name="Gustiano R."/>
            <person name="Ha T.T.T."/>
            <person name="Campet M."/>
            <person name="Sriphairoj K."/>
            <person name="Ribolli J."/>
            <person name="de Almeida F.L."/>
            <person name="Desvignes T."/>
            <person name="Postlethwait J.H."/>
            <person name="Bucao C.F."/>
            <person name="Robinson-Rechavi M."/>
            <person name="Bobe J."/>
            <person name="Herpin A."/>
            <person name="Guiguen Y."/>
        </authorList>
    </citation>
    <scope>NUCLEOTIDE SEQUENCE [LARGE SCALE GENOMIC DNA]</scope>
    <source>
        <strain evidence="1">YG-Dec2019</strain>
    </source>
</reference>
<dbReference type="Proteomes" id="UP000829447">
    <property type="component" value="Linkage Group LG17"/>
</dbReference>
<comment type="caution">
    <text evidence="1">The sequence shown here is derived from an EMBL/GenBank/DDBJ whole genome shotgun (WGS) entry which is preliminary data.</text>
</comment>
<evidence type="ECO:0000313" key="1">
    <source>
        <dbReference type="EMBL" id="MCI4388546.1"/>
    </source>
</evidence>
<gene>
    <name evidence="1" type="ORF">PGIGA_G00087280</name>
</gene>